<organism evidence="1 2">
    <name type="scientific">Dorea formicigenerans</name>
    <dbReference type="NCBI Taxonomy" id="39486"/>
    <lineage>
        <taxon>Bacteria</taxon>
        <taxon>Bacillati</taxon>
        <taxon>Bacillota</taxon>
        <taxon>Clostridia</taxon>
        <taxon>Lachnospirales</taxon>
        <taxon>Lachnospiraceae</taxon>
        <taxon>Dorea</taxon>
    </lineage>
</organism>
<evidence type="ECO:0000313" key="1">
    <source>
        <dbReference type="EMBL" id="RGO54824.1"/>
    </source>
</evidence>
<evidence type="ECO:0000313" key="2">
    <source>
        <dbReference type="Proteomes" id="UP000261055"/>
    </source>
</evidence>
<dbReference type="AlphaFoldDB" id="A0A3E5GW65"/>
<dbReference type="Proteomes" id="UP000261055">
    <property type="component" value="Unassembled WGS sequence"/>
</dbReference>
<dbReference type="RefSeq" id="WP_117612666.1">
    <property type="nucleotide sequence ID" value="NZ_QSVQ01000001.1"/>
</dbReference>
<gene>
    <name evidence="1" type="ORF">DXB12_00570</name>
</gene>
<dbReference type="EMBL" id="QSVQ01000001">
    <property type="protein sequence ID" value="RGO54824.1"/>
    <property type="molecule type" value="Genomic_DNA"/>
</dbReference>
<name>A0A3E5GW65_9FIRM</name>
<protein>
    <submittedName>
        <fullName evidence="1">Uncharacterized protein</fullName>
    </submittedName>
</protein>
<reference evidence="1 2" key="1">
    <citation type="submission" date="2018-08" db="EMBL/GenBank/DDBJ databases">
        <title>A genome reference for cultivated species of the human gut microbiota.</title>
        <authorList>
            <person name="Zou Y."/>
            <person name="Xue W."/>
            <person name="Luo G."/>
        </authorList>
    </citation>
    <scope>NUCLEOTIDE SEQUENCE [LARGE SCALE GENOMIC DNA]</scope>
    <source>
        <strain evidence="1 2">OM02-12</strain>
    </source>
</reference>
<sequence length="204" mass="23808">MENFMEYQKKKRTNIRMMSEITSYLKQHHLYFKTDQVEGAPRITMVFQNCDRCPDNITEGCIWFYEDSMEVRVYYSKSGAEICKKSSKIYELCRLLNFMNARIWIAVSDGMEGALYKSQCLILPRFYITEDEMQDITSTMLIPYTYFELDMLQIEDFITGALPSLLDCLSTPVFLLLEGKITVDEAIDMVKLEVVGKEVECGIY</sequence>
<comment type="caution">
    <text evidence="1">The sequence shown here is derived from an EMBL/GenBank/DDBJ whole genome shotgun (WGS) entry which is preliminary data.</text>
</comment>
<proteinExistence type="predicted"/>
<accession>A0A3E5GW65</accession>
<keyword evidence="2" id="KW-1185">Reference proteome</keyword>